<dbReference type="STRING" id="156889.Mmc1_1937"/>
<name>A0L902_MAGMM</name>
<dbReference type="KEGG" id="mgm:Mmc1_1937"/>
<feature type="region of interest" description="Disordered" evidence="1">
    <location>
        <begin position="31"/>
        <end position="68"/>
    </location>
</feature>
<reference evidence="3" key="1">
    <citation type="journal article" date="2009" name="Appl. Environ. Microbiol.">
        <title>Complete genome sequence of the chemolithoautotrophic marine magnetotactic coccus strain MC-1.</title>
        <authorList>
            <person name="Schubbe S."/>
            <person name="Williams T.J."/>
            <person name="Xie G."/>
            <person name="Kiss H.E."/>
            <person name="Brettin T.S."/>
            <person name="Martinez D."/>
            <person name="Ross C.A."/>
            <person name="Schuler D."/>
            <person name="Cox B.L."/>
            <person name="Nealson K.H."/>
            <person name="Bazylinski D.A."/>
        </authorList>
    </citation>
    <scope>NUCLEOTIDE SEQUENCE [LARGE SCALE GENOMIC DNA]</scope>
    <source>
        <strain evidence="3">ATCC BAA-1437 / JCM 17883 / MC-1</strain>
    </source>
</reference>
<gene>
    <name evidence="2" type="ordered locus">Mmc1_1937</name>
</gene>
<dbReference type="AlphaFoldDB" id="A0L902"/>
<accession>A0L902</accession>
<evidence type="ECO:0000313" key="3">
    <source>
        <dbReference type="Proteomes" id="UP000002586"/>
    </source>
</evidence>
<evidence type="ECO:0000313" key="2">
    <source>
        <dbReference type="EMBL" id="ABK44445.1"/>
    </source>
</evidence>
<dbReference type="EMBL" id="CP000471">
    <property type="protein sequence ID" value="ABK44445.1"/>
    <property type="molecule type" value="Genomic_DNA"/>
</dbReference>
<organism evidence="2 3">
    <name type="scientific">Magnetococcus marinus (strain ATCC BAA-1437 / JCM 17883 / MC-1)</name>
    <dbReference type="NCBI Taxonomy" id="156889"/>
    <lineage>
        <taxon>Bacteria</taxon>
        <taxon>Pseudomonadati</taxon>
        <taxon>Pseudomonadota</taxon>
        <taxon>Magnetococcia</taxon>
        <taxon>Magnetococcales</taxon>
        <taxon>Magnetococcaceae</taxon>
        <taxon>Magnetococcus</taxon>
    </lineage>
</organism>
<proteinExistence type="predicted"/>
<feature type="compositionally biased region" description="Low complexity" evidence="1">
    <location>
        <begin position="41"/>
        <end position="50"/>
    </location>
</feature>
<keyword evidence="3" id="KW-1185">Reference proteome</keyword>
<dbReference type="RefSeq" id="WP_011713589.1">
    <property type="nucleotide sequence ID" value="NC_008576.1"/>
</dbReference>
<dbReference type="Proteomes" id="UP000002586">
    <property type="component" value="Chromosome"/>
</dbReference>
<dbReference type="HOGENOM" id="CLU_2219928_0_0_5"/>
<sequence>MMVDPTRNRSGGLSGAMRAFATALDGLVRHSTHLTGDGSTAARHAPAAPAVNRHDRLPDPATYAQDNDGMQADLTWLQGDDQMGAWEALEASLRGSGQPGKTKQEK</sequence>
<evidence type="ECO:0000256" key="1">
    <source>
        <dbReference type="SAM" id="MobiDB-lite"/>
    </source>
</evidence>
<reference evidence="2 3" key="2">
    <citation type="journal article" date="2012" name="Int. J. Syst. Evol. Microbiol.">
        <title>Magnetococcus marinus gen. nov., sp. nov., a marine, magnetotactic bacterium that represents a novel lineage (Magnetococcaceae fam. nov.; Magnetococcales ord. nov.) at the base of the Alphaproteobacteria.</title>
        <authorList>
            <person name="Bazylinski D.A."/>
            <person name="Williams T.J."/>
            <person name="Lefevre C.T."/>
            <person name="Berg R.J."/>
            <person name="Zhang C.L."/>
            <person name="Bowser S.S."/>
            <person name="Dean A.J."/>
            <person name="Beveridge T.J."/>
        </authorList>
    </citation>
    <scope>NUCLEOTIDE SEQUENCE [LARGE SCALE GENOMIC DNA]</scope>
    <source>
        <strain evidence="3">ATCC BAA-1437 / JCM 17883 / MC-1</strain>
    </source>
</reference>
<protein>
    <submittedName>
        <fullName evidence="2">Uncharacterized protein</fullName>
    </submittedName>
</protein>